<name>A0A8J9S232_PHATR</name>
<gene>
    <name evidence="2" type="ORF">PTTT1_LOCUS3318</name>
</gene>
<evidence type="ECO:0000256" key="1">
    <source>
        <dbReference type="SAM" id="MobiDB-lite"/>
    </source>
</evidence>
<evidence type="ECO:0000313" key="2">
    <source>
        <dbReference type="EMBL" id="CAG9277279.1"/>
    </source>
</evidence>
<proteinExistence type="predicted"/>
<dbReference type="AlphaFoldDB" id="A0A8J9S232"/>
<dbReference type="Proteomes" id="UP000836788">
    <property type="component" value="Chromosome 1"/>
</dbReference>
<dbReference type="EMBL" id="OU594942">
    <property type="protein sequence ID" value="CAG9277279.1"/>
    <property type="molecule type" value="Genomic_DNA"/>
</dbReference>
<organism evidence="2">
    <name type="scientific">Phaeodactylum tricornutum</name>
    <name type="common">Diatom</name>
    <dbReference type="NCBI Taxonomy" id="2850"/>
    <lineage>
        <taxon>Eukaryota</taxon>
        <taxon>Sar</taxon>
        <taxon>Stramenopiles</taxon>
        <taxon>Ochrophyta</taxon>
        <taxon>Bacillariophyta</taxon>
        <taxon>Bacillariophyceae</taxon>
        <taxon>Bacillariophycidae</taxon>
        <taxon>Naviculales</taxon>
        <taxon>Phaeodactylaceae</taxon>
        <taxon>Phaeodactylum</taxon>
    </lineage>
</organism>
<sequence length="305" mass="33844">MIPSNGGESSRKGNKRPLDVPPSTTSLYHPSIYRFYCRGAYFAHSKDKGSQGTCRGIKSRLELLSDMEMSTRADAIKNFTYMTDYELEDGNANDLNEQTKSILVSPALVYREDKNSKNRAEPLPEEELIKRQSWHCYGSTEVEYLVLKDPETGLQTISALAPRTEGLTIRKIITDDESLTSVAVGPINVVMQSSGIDTSDTNDDEVEKGHDVSRFPEEVPAKPSFVSLEAGQQAVTKVGDFSRRAAAQWVTNASWLAGTLQDEFPHRVYSAGEKIAAQLPRTVDQTIQYMGKIIDRYFGDDDGGD</sequence>
<accession>A0A8J9S232</accession>
<reference evidence="2" key="1">
    <citation type="submission" date="2022-02" db="EMBL/GenBank/DDBJ databases">
        <authorList>
            <person name="Giguere J D."/>
        </authorList>
    </citation>
    <scope>NUCLEOTIDE SEQUENCE</scope>
    <source>
        <strain evidence="2">CCAP 1055/1</strain>
    </source>
</reference>
<feature type="region of interest" description="Disordered" evidence="1">
    <location>
        <begin position="1"/>
        <end position="23"/>
    </location>
</feature>
<protein>
    <submittedName>
        <fullName evidence="2">Uncharacterized protein</fullName>
    </submittedName>
</protein>